<dbReference type="NCBIfam" id="TIGR00231">
    <property type="entry name" value="small_GTP"/>
    <property type="match status" value="1"/>
</dbReference>
<dbReference type="Gene3D" id="3.40.50.300">
    <property type="entry name" value="P-loop containing nucleotide triphosphate hydrolases"/>
    <property type="match status" value="1"/>
</dbReference>
<dbReference type="HAMAP" id="MF_00071">
    <property type="entry name" value="LepA"/>
    <property type="match status" value="1"/>
</dbReference>
<dbReference type="InterPro" id="IPR000640">
    <property type="entry name" value="EFG_V-like"/>
</dbReference>
<organism evidence="9">
    <name type="scientific">marine metagenome</name>
    <dbReference type="NCBI Taxonomy" id="408172"/>
    <lineage>
        <taxon>unclassified sequences</taxon>
        <taxon>metagenomes</taxon>
        <taxon>ecological metagenomes</taxon>
    </lineage>
</organism>
<dbReference type="EMBL" id="UINC01000565">
    <property type="protein sequence ID" value="SUZ57557.1"/>
    <property type="molecule type" value="Genomic_DNA"/>
</dbReference>
<comment type="similarity">
    <text evidence="1">Belongs to the TRAFAC class translation factor GTPase superfamily. Classic translation factor GTPase family. LepA subfamily.</text>
</comment>
<evidence type="ECO:0000256" key="4">
    <source>
        <dbReference type="ARBA" id="ARBA00022801"/>
    </source>
</evidence>
<dbReference type="InterPro" id="IPR006297">
    <property type="entry name" value="EF-4"/>
</dbReference>
<dbReference type="SUPFAM" id="SSF54980">
    <property type="entry name" value="EF-G C-terminal domain-like"/>
    <property type="match status" value="2"/>
</dbReference>
<keyword evidence="3" id="KW-0547">Nucleotide-binding</keyword>
<evidence type="ECO:0000256" key="5">
    <source>
        <dbReference type="ARBA" id="ARBA00022917"/>
    </source>
</evidence>
<dbReference type="AlphaFoldDB" id="A0A381NSR5"/>
<accession>A0A381NSR5</accession>
<keyword evidence="6" id="KW-0342">GTP-binding</keyword>
<evidence type="ECO:0000256" key="6">
    <source>
        <dbReference type="ARBA" id="ARBA00023134"/>
    </source>
</evidence>
<dbReference type="FunFam" id="3.30.70.240:FF:000007">
    <property type="entry name" value="Translation factor GUF1, mitochondrial"/>
    <property type="match status" value="1"/>
</dbReference>
<keyword evidence="7" id="KW-0472">Membrane</keyword>
<dbReference type="FunFam" id="3.30.70.2570:FF:000001">
    <property type="entry name" value="Translation factor GUF1, mitochondrial"/>
    <property type="match status" value="1"/>
</dbReference>
<dbReference type="Pfam" id="PF00679">
    <property type="entry name" value="EFG_C"/>
    <property type="match status" value="1"/>
</dbReference>
<sequence length="600" mass="67702">MKTAHIRNFCIIAHIDHGKSTLADRLLEETNTLSKKEMKAQVLDSMDLERERGITIKSHPIRMEYEHHDGVTYVLNLIDTPGHVDFSYEVSRSLAACEGALLLVDAAQGVEAQTVSNTYLAIENNLTLIPIINKVDLQSAMIDDVKMQMVELIGCDENDIIEASSKSGIGIQDIFNAIINRIDPPRDNSEQKSRALIFDSMYDNYKGAIPYVRIFDGVIKKGMTAQFFAHDREYEITETGHFVLEKVKTKELRAGDVGYVVASIRDMGHIEPGDTITVKENKAEEQLPGYKKIKPMVFSGLYPAEADDYDQLRQALEKLQLNDASLEFTPETSQALGFGFRCGFLGLLHMEIIQERLEREFNLDLVTTTPNVVYQVLLRSGAKVQVDTPAKMPPIGDIESILEPIVSAEILTPKKYIGSIMTLCQKKRGIYKNTQYLSPEKAQLHYDLPLAEIIFDYYDKLKSISSGYASFDYEFKEFEKAQLQKLDILIHSEPVDALSTICHADDAYHRGVALCSKLKELIPRQMFEVAIQAALNNRIIARTTVKALKKNVTAKCYGGDITRKRKLWEKQKKGKKRMKMIGKVEIPQEALLAVLQVDND</sequence>
<evidence type="ECO:0000313" key="9">
    <source>
        <dbReference type="EMBL" id="SUZ57557.1"/>
    </source>
</evidence>
<dbReference type="InterPro" id="IPR038363">
    <property type="entry name" value="LepA_C_sf"/>
</dbReference>
<dbReference type="Gene3D" id="3.30.70.2570">
    <property type="entry name" value="Elongation factor 4, C-terminal domain"/>
    <property type="match status" value="1"/>
</dbReference>
<dbReference type="GO" id="GO:0003924">
    <property type="term" value="F:GTPase activity"/>
    <property type="evidence" value="ECO:0007669"/>
    <property type="project" value="InterPro"/>
</dbReference>
<dbReference type="CDD" id="cd16260">
    <property type="entry name" value="EF4_III"/>
    <property type="match status" value="1"/>
</dbReference>
<proteinExistence type="inferred from homology"/>
<dbReference type="GO" id="GO:0043022">
    <property type="term" value="F:ribosome binding"/>
    <property type="evidence" value="ECO:0007669"/>
    <property type="project" value="TreeGrafter"/>
</dbReference>
<dbReference type="Pfam" id="PF03144">
    <property type="entry name" value="GTP_EFTU_D2"/>
    <property type="match status" value="1"/>
</dbReference>
<name>A0A381NSR5_9ZZZZ</name>
<dbReference type="InterPro" id="IPR035654">
    <property type="entry name" value="LepA_IV"/>
</dbReference>
<dbReference type="SUPFAM" id="SSF50447">
    <property type="entry name" value="Translation proteins"/>
    <property type="match status" value="1"/>
</dbReference>
<dbReference type="Pfam" id="PF00009">
    <property type="entry name" value="GTP_EFTU"/>
    <property type="match status" value="1"/>
</dbReference>
<dbReference type="SUPFAM" id="SSF52540">
    <property type="entry name" value="P-loop containing nucleoside triphosphate hydrolases"/>
    <property type="match status" value="1"/>
</dbReference>
<evidence type="ECO:0000256" key="3">
    <source>
        <dbReference type="ARBA" id="ARBA00022741"/>
    </source>
</evidence>
<dbReference type="CDD" id="cd03709">
    <property type="entry name" value="lepA_C"/>
    <property type="match status" value="1"/>
</dbReference>
<dbReference type="Gene3D" id="3.30.70.870">
    <property type="entry name" value="Elongation Factor G (Translational Gtpase), domain 3"/>
    <property type="match status" value="1"/>
</dbReference>
<dbReference type="FunFam" id="3.40.50.300:FF:000078">
    <property type="entry name" value="Elongation factor 4"/>
    <property type="match status" value="1"/>
</dbReference>
<gene>
    <name evidence="9" type="ORF">METZ01_LOCUS10411</name>
</gene>
<dbReference type="GO" id="GO:0006412">
    <property type="term" value="P:translation"/>
    <property type="evidence" value="ECO:0007669"/>
    <property type="project" value="UniProtKB-KW"/>
</dbReference>
<dbReference type="InterPro" id="IPR004161">
    <property type="entry name" value="EFTu-like_2"/>
</dbReference>
<dbReference type="InterPro" id="IPR000795">
    <property type="entry name" value="T_Tr_GTP-bd_dom"/>
</dbReference>
<dbReference type="GO" id="GO:0005525">
    <property type="term" value="F:GTP binding"/>
    <property type="evidence" value="ECO:0007669"/>
    <property type="project" value="UniProtKB-KW"/>
</dbReference>
<dbReference type="PROSITE" id="PS51722">
    <property type="entry name" value="G_TR_2"/>
    <property type="match status" value="1"/>
</dbReference>
<dbReference type="CDD" id="cd03699">
    <property type="entry name" value="EF4_II"/>
    <property type="match status" value="1"/>
</dbReference>
<evidence type="ECO:0000259" key="8">
    <source>
        <dbReference type="PROSITE" id="PS51722"/>
    </source>
</evidence>
<keyword evidence="4" id="KW-0378">Hydrolase</keyword>
<evidence type="ECO:0000256" key="2">
    <source>
        <dbReference type="ARBA" id="ARBA00022475"/>
    </source>
</evidence>
<dbReference type="Pfam" id="PF06421">
    <property type="entry name" value="LepA_C"/>
    <property type="match status" value="1"/>
</dbReference>
<dbReference type="InterPro" id="IPR009000">
    <property type="entry name" value="Transl_B-barrel_sf"/>
</dbReference>
<reference evidence="9" key="1">
    <citation type="submission" date="2018-05" db="EMBL/GenBank/DDBJ databases">
        <authorList>
            <person name="Lanie J.A."/>
            <person name="Ng W.-L."/>
            <person name="Kazmierczak K.M."/>
            <person name="Andrzejewski T.M."/>
            <person name="Davidsen T.M."/>
            <person name="Wayne K.J."/>
            <person name="Tettelin H."/>
            <person name="Glass J.I."/>
            <person name="Rusch D."/>
            <person name="Podicherti R."/>
            <person name="Tsui H.-C.T."/>
            <person name="Winkler M.E."/>
        </authorList>
    </citation>
    <scope>NUCLEOTIDE SEQUENCE</scope>
</reference>
<dbReference type="InterPro" id="IPR027417">
    <property type="entry name" value="P-loop_NTPase"/>
</dbReference>
<dbReference type="GO" id="GO:0045727">
    <property type="term" value="P:positive regulation of translation"/>
    <property type="evidence" value="ECO:0007669"/>
    <property type="project" value="TreeGrafter"/>
</dbReference>
<keyword evidence="5" id="KW-0648">Protein biosynthesis</keyword>
<keyword evidence="2" id="KW-1003">Cell membrane</keyword>
<dbReference type="InterPro" id="IPR035647">
    <property type="entry name" value="EFG_III/V"/>
</dbReference>
<dbReference type="NCBIfam" id="TIGR01393">
    <property type="entry name" value="lepA"/>
    <property type="match status" value="1"/>
</dbReference>
<protein>
    <recommendedName>
        <fullName evidence="8">Tr-type G domain-containing protein</fullName>
    </recommendedName>
</protein>
<dbReference type="PRINTS" id="PR00315">
    <property type="entry name" value="ELONGATNFCT"/>
</dbReference>
<dbReference type="SMART" id="SM00838">
    <property type="entry name" value="EFG_C"/>
    <property type="match status" value="1"/>
</dbReference>
<dbReference type="FunFam" id="2.40.30.10:FF:000015">
    <property type="entry name" value="Translation factor GUF1, mitochondrial"/>
    <property type="match status" value="1"/>
</dbReference>
<dbReference type="Gene3D" id="2.40.30.10">
    <property type="entry name" value="Translation factors"/>
    <property type="match status" value="1"/>
</dbReference>
<dbReference type="InterPro" id="IPR041095">
    <property type="entry name" value="EFG_II"/>
</dbReference>
<evidence type="ECO:0000256" key="1">
    <source>
        <dbReference type="ARBA" id="ARBA00005454"/>
    </source>
</evidence>
<evidence type="ECO:0000256" key="7">
    <source>
        <dbReference type="ARBA" id="ARBA00023136"/>
    </source>
</evidence>
<dbReference type="InterPro" id="IPR005225">
    <property type="entry name" value="Small_GTP-bd"/>
</dbReference>
<dbReference type="CDD" id="cd01890">
    <property type="entry name" value="LepA"/>
    <property type="match status" value="1"/>
</dbReference>
<dbReference type="InterPro" id="IPR013842">
    <property type="entry name" value="LepA_CTD"/>
</dbReference>
<dbReference type="PANTHER" id="PTHR43512:SF4">
    <property type="entry name" value="TRANSLATION FACTOR GUF1 HOMOLOG, CHLOROPLASTIC"/>
    <property type="match status" value="1"/>
</dbReference>
<dbReference type="Gene3D" id="3.30.70.240">
    <property type="match status" value="1"/>
</dbReference>
<dbReference type="FunFam" id="3.30.70.870:FF:000004">
    <property type="entry name" value="Translation factor GUF1, mitochondrial"/>
    <property type="match status" value="1"/>
</dbReference>
<dbReference type="PANTHER" id="PTHR43512">
    <property type="entry name" value="TRANSLATION FACTOR GUF1-RELATED"/>
    <property type="match status" value="1"/>
</dbReference>
<dbReference type="Pfam" id="PF14492">
    <property type="entry name" value="EFG_III"/>
    <property type="match status" value="1"/>
</dbReference>
<feature type="domain" description="Tr-type G" evidence="8">
    <location>
        <begin position="4"/>
        <end position="186"/>
    </location>
</feature>